<organism evidence="1 2">
    <name type="scientific">Streptomyces nojiriensis</name>
    <dbReference type="NCBI Taxonomy" id="66374"/>
    <lineage>
        <taxon>Bacteria</taxon>
        <taxon>Bacillati</taxon>
        <taxon>Actinomycetota</taxon>
        <taxon>Actinomycetes</taxon>
        <taxon>Kitasatosporales</taxon>
        <taxon>Streptomycetaceae</taxon>
        <taxon>Streptomyces</taxon>
    </lineage>
</organism>
<comment type="caution">
    <text evidence="1">The sequence shown here is derived from an EMBL/GenBank/DDBJ whole genome shotgun (WGS) entry which is preliminary data.</text>
</comment>
<accession>A0ABQ3SL48</accession>
<evidence type="ECO:0000313" key="2">
    <source>
        <dbReference type="Proteomes" id="UP000613974"/>
    </source>
</evidence>
<reference evidence="2" key="1">
    <citation type="submission" date="2023-07" db="EMBL/GenBank/DDBJ databases">
        <title>Whole genome shotgun sequence of Streptomyces nojiriensis NBRC 13794.</title>
        <authorList>
            <person name="Komaki H."/>
            <person name="Tamura T."/>
        </authorList>
    </citation>
    <scope>NUCLEOTIDE SEQUENCE [LARGE SCALE GENOMIC DNA]</scope>
    <source>
        <strain evidence="2">NBRC 13794</strain>
    </source>
</reference>
<proteinExistence type="predicted"/>
<keyword evidence="2" id="KW-1185">Reference proteome</keyword>
<protein>
    <submittedName>
        <fullName evidence="1">Uncharacterized protein</fullName>
    </submittedName>
</protein>
<dbReference type="GeneID" id="95587193"/>
<sequence length="169" mass="19058">MFDDDHLRKRAEQLRVDAGDHYREAAKYDEQGKVTQAEAERRSAARSTHRAEIYERITGRRWSAMTIAWLVSADVDQAINLLDRIDRVPAKELLTHTDRDEHTAYSLEALQGSACDWAMANDLRNGAVNGIVSEVIRLEESGVEVNITALARMTGISRQTLHTRLSAAR</sequence>
<dbReference type="Proteomes" id="UP000613974">
    <property type="component" value="Unassembled WGS sequence"/>
</dbReference>
<dbReference type="EMBL" id="BNEC01000005">
    <property type="protein sequence ID" value="GHI68860.1"/>
    <property type="molecule type" value="Genomic_DNA"/>
</dbReference>
<dbReference type="RefSeq" id="WP_189748199.1">
    <property type="nucleotide sequence ID" value="NZ_BMRL01000038.1"/>
</dbReference>
<evidence type="ECO:0000313" key="1">
    <source>
        <dbReference type="EMBL" id="GHI68860.1"/>
    </source>
</evidence>
<name>A0ABQ3SL48_9ACTN</name>
<gene>
    <name evidence="1" type="ORF">Snoj_27780</name>
</gene>